<dbReference type="Gene3D" id="2.60.40.1120">
    <property type="entry name" value="Carboxypeptidase-like, regulatory domain"/>
    <property type="match status" value="1"/>
</dbReference>
<gene>
    <name evidence="6" type="ORF">N1F79_13890</name>
</gene>
<evidence type="ECO:0000256" key="1">
    <source>
        <dbReference type="ARBA" id="ARBA00004442"/>
    </source>
</evidence>
<keyword evidence="3" id="KW-0998">Cell outer membrane</keyword>
<dbReference type="InterPro" id="IPR008969">
    <property type="entry name" value="CarboxyPept-like_regulatory"/>
</dbReference>
<dbReference type="RefSeq" id="WP_303306558.1">
    <property type="nucleotide sequence ID" value="NZ_JAODOP010000004.1"/>
</dbReference>
<keyword evidence="6" id="KW-0675">Receptor</keyword>
<dbReference type="Gene3D" id="2.40.170.20">
    <property type="entry name" value="TonB-dependent receptor, beta-barrel domain"/>
    <property type="match status" value="1"/>
</dbReference>
<dbReference type="PANTHER" id="PTHR40980:SF5">
    <property type="entry name" value="TONB-DEPENDENT RECEPTOR"/>
    <property type="match status" value="1"/>
</dbReference>
<dbReference type="Proteomes" id="UP001337305">
    <property type="component" value="Unassembled WGS sequence"/>
</dbReference>
<proteinExistence type="predicted"/>
<evidence type="ECO:0000256" key="4">
    <source>
        <dbReference type="SAM" id="SignalP"/>
    </source>
</evidence>
<protein>
    <submittedName>
        <fullName evidence="6">TonB-dependent receptor</fullName>
    </submittedName>
</protein>
<accession>A0ABU7XUT9</accession>
<dbReference type="EMBL" id="JAODOP010000004">
    <property type="protein sequence ID" value="MEF3834224.1"/>
    <property type="molecule type" value="Genomic_DNA"/>
</dbReference>
<reference evidence="6 7" key="1">
    <citation type="submission" date="2022-09" db="EMBL/GenBank/DDBJ databases">
        <title>Genome sequencing of Flavivirga sp. MEBiC05379.</title>
        <authorList>
            <person name="Oh H.-M."/>
            <person name="Kwon K.K."/>
            <person name="Park M.J."/>
            <person name="Yang S.-H."/>
        </authorList>
    </citation>
    <scope>NUCLEOTIDE SEQUENCE [LARGE SCALE GENOMIC DNA]</scope>
    <source>
        <strain evidence="6 7">MEBiC05379</strain>
    </source>
</reference>
<feature type="signal peptide" evidence="4">
    <location>
        <begin position="1"/>
        <end position="18"/>
    </location>
</feature>
<feature type="domain" description="TonB-dependent receptor plug" evidence="5">
    <location>
        <begin position="135"/>
        <end position="229"/>
    </location>
</feature>
<evidence type="ECO:0000259" key="5">
    <source>
        <dbReference type="Pfam" id="PF07715"/>
    </source>
</evidence>
<evidence type="ECO:0000256" key="3">
    <source>
        <dbReference type="ARBA" id="ARBA00023237"/>
    </source>
</evidence>
<evidence type="ECO:0000256" key="2">
    <source>
        <dbReference type="ARBA" id="ARBA00023136"/>
    </source>
</evidence>
<comment type="subcellular location">
    <subcellularLocation>
        <location evidence="1">Cell outer membrane</location>
    </subcellularLocation>
</comment>
<dbReference type="Pfam" id="PF13715">
    <property type="entry name" value="CarbopepD_reg_2"/>
    <property type="match status" value="1"/>
</dbReference>
<dbReference type="InterPro" id="IPR037066">
    <property type="entry name" value="Plug_dom_sf"/>
</dbReference>
<dbReference type="Pfam" id="PF07715">
    <property type="entry name" value="Plug"/>
    <property type="match status" value="1"/>
</dbReference>
<comment type="caution">
    <text evidence="6">The sequence shown here is derived from an EMBL/GenBank/DDBJ whole genome shotgun (WGS) entry which is preliminary data.</text>
</comment>
<feature type="chain" id="PRO_5045962689" evidence="4">
    <location>
        <begin position="19"/>
        <end position="914"/>
    </location>
</feature>
<keyword evidence="7" id="KW-1185">Reference proteome</keyword>
<dbReference type="SUPFAM" id="SSF56935">
    <property type="entry name" value="Porins"/>
    <property type="match status" value="1"/>
</dbReference>
<organism evidence="6 7">
    <name type="scientific">Flavivirga spongiicola</name>
    <dbReference type="NCBI Taxonomy" id="421621"/>
    <lineage>
        <taxon>Bacteria</taxon>
        <taxon>Pseudomonadati</taxon>
        <taxon>Bacteroidota</taxon>
        <taxon>Flavobacteriia</taxon>
        <taxon>Flavobacteriales</taxon>
        <taxon>Flavobacteriaceae</taxon>
        <taxon>Flavivirga</taxon>
    </lineage>
</organism>
<dbReference type="Gene3D" id="2.170.130.10">
    <property type="entry name" value="TonB-dependent receptor, plug domain"/>
    <property type="match status" value="1"/>
</dbReference>
<keyword evidence="4" id="KW-0732">Signal</keyword>
<name>A0ABU7XUT9_9FLAO</name>
<sequence length="914" mass="102067">MKKILVLLAVFTATFSHAQSKGSAVGKLTDKEYNNEPLAFANVIIKGTTKGTTSDFDGHYTLEGLDPGPYTLIFSFVGYETQEINIQIVAGKVTEVNVPMGASAASLSEIVITTTTKRESETALLIEQKKAVVIKESIGAERLGKIGVSNAATATTKISGVTQSEGTGEIYIRGLGDRYLSTTMNGLPIPSDDVDNKNINLNLFSTNMIENVGISKTYATSGYADQTSGNVDISSKGYSKKQFSVSVGSSYNTNVLGLDGDFKRSVASEDVTLGFHKKQFALVDLITRQSWDPLNQKNTGNYNLSLSGGYKFEVFGKELSIFASGSHSKSFGYQEGIFRSYRSNILDNEFTDVESFTTNTNSTGYVNLGLKLDNNNRIKISSLSVNKSTDNVYEQGRNGLGYVFDQDPQEDAAFVRDQNFKQTRLLVNQIIGDHQISENNTLKWAGGYNFVLAEEPNRIRNEANILDANTVQYAHVGDFQQRKSKQKIEDTEYNAYLKDEISFGKLDEDEKKPFKLHIGANIRKKERVFSSLFIGVRARDFQVPSVDDFSITFTEANFNNGLILRESDPDRYDADLTIMSGFANLDFGLNKRFSGNIGVRYERDEINVLWDVANFVGRVGSIAKEYNEIYPSVNLKYELNEKNFLRFASSLTQTLPEFKELSPFEYVSPTGRVTRGDPNLEKSDVFNVDLKWEFFPKKSELVSATTFYKQIKNPINLALTRGSAGIFEFSNTGKKANVFGVELETRLNLIENEEEDPILNFNANITKMWFNQDLLEEFQYKNVTESDLQGASDLILNGSLGYNNQKEKEFIATITGNYSSDKIFALGSPEDFANSSTLYNDEIIEKGFFTMDLVVSKKITDNLLLKFIGRNLLNPDIEQTQLIRDINTSVETNEVVSSYKKGSLLSLSLKYTFK</sequence>
<keyword evidence="2" id="KW-0472">Membrane</keyword>
<dbReference type="SUPFAM" id="SSF49464">
    <property type="entry name" value="Carboxypeptidase regulatory domain-like"/>
    <property type="match status" value="1"/>
</dbReference>
<evidence type="ECO:0000313" key="7">
    <source>
        <dbReference type="Proteomes" id="UP001337305"/>
    </source>
</evidence>
<dbReference type="PANTHER" id="PTHR40980">
    <property type="entry name" value="PLUG DOMAIN-CONTAINING PROTEIN"/>
    <property type="match status" value="1"/>
</dbReference>
<dbReference type="InterPro" id="IPR036942">
    <property type="entry name" value="Beta-barrel_TonB_sf"/>
</dbReference>
<evidence type="ECO:0000313" key="6">
    <source>
        <dbReference type="EMBL" id="MEF3834224.1"/>
    </source>
</evidence>
<dbReference type="InterPro" id="IPR012910">
    <property type="entry name" value="Plug_dom"/>
</dbReference>